<keyword evidence="9" id="KW-1185">Reference proteome</keyword>
<comment type="subcellular location">
    <subcellularLocation>
        <location evidence="1">Membrane</location>
        <topology evidence="1">Multi-pass membrane protein</topology>
    </subcellularLocation>
</comment>
<feature type="transmembrane region" description="Helical" evidence="7">
    <location>
        <begin position="464"/>
        <end position="482"/>
    </location>
</feature>
<dbReference type="AlphaFoldDB" id="A0A1R2BZJ5"/>
<keyword evidence="5 7" id="KW-0472">Membrane</keyword>
<dbReference type="OrthoDB" id="410267at2759"/>
<feature type="transmembrane region" description="Helical" evidence="7">
    <location>
        <begin position="404"/>
        <end position="423"/>
    </location>
</feature>
<dbReference type="Pfam" id="PF07690">
    <property type="entry name" value="MFS_1"/>
    <property type="match status" value="2"/>
</dbReference>
<keyword evidence="4 7" id="KW-1133">Transmembrane helix</keyword>
<protein>
    <recommendedName>
        <fullName evidence="10">Major facilitator superfamily (MFS) profile domain-containing protein</fullName>
    </recommendedName>
</protein>
<evidence type="ECO:0000313" key="8">
    <source>
        <dbReference type="EMBL" id="OMJ82141.1"/>
    </source>
</evidence>
<evidence type="ECO:0000313" key="9">
    <source>
        <dbReference type="Proteomes" id="UP000187209"/>
    </source>
</evidence>
<evidence type="ECO:0000256" key="3">
    <source>
        <dbReference type="ARBA" id="ARBA00022692"/>
    </source>
</evidence>
<name>A0A1R2BZJ5_9CILI</name>
<feature type="transmembrane region" description="Helical" evidence="7">
    <location>
        <begin position="343"/>
        <end position="361"/>
    </location>
</feature>
<keyword evidence="3 7" id="KW-0812">Transmembrane</keyword>
<feature type="compositionally biased region" description="Basic and acidic residues" evidence="6">
    <location>
        <begin position="278"/>
        <end position="298"/>
    </location>
</feature>
<reference evidence="8 9" key="1">
    <citation type="submission" date="2016-11" db="EMBL/GenBank/DDBJ databases">
        <title>The macronuclear genome of Stentor coeruleus: a giant cell with tiny introns.</title>
        <authorList>
            <person name="Slabodnick M."/>
            <person name="Ruby J.G."/>
            <person name="Reiff S.B."/>
            <person name="Swart E.C."/>
            <person name="Gosai S."/>
            <person name="Prabakaran S."/>
            <person name="Witkowska E."/>
            <person name="Larue G.E."/>
            <person name="Fisher S."/>
            <person name="Freeman R.M."/>
            <person name="Gunawardena J."/>
            <person name="Chu W."/>
            <person name="Stover N.A."/>
            <person name="Gregory B.D."/>
            <person name="Nowacki M."/>
            <person name="Derisi J."/>
            <person name="Roy S.W."/>
            <person name="Marshall W.F."/>
            <person name="Sood P."/>
        </authorList>
    </citation>
    <scope>NUCLEOTIDE SEQUENCE [LARGE SCALE GENOMIC DNA]</scope>
    <source>
        <strain evidence="8">WM001</strain>
    </source>
</reference>
<evidence type="ECO:0000256" key="5">
    <source>
        <dbReference type="ARBA" id="ARBA00023136"/>
    </source>
</evidence>
<feature type="transmembrane region" description="Helical" evidence="7">
    <location>
        <begin position="135"/>
        <end position="159"/>
    </location>
</feature>
<keyword evidence="2" id="KW-0813">Transport</keyword>
<evidence type="ECO:0008006" key="10">
    <source>
        <dbReference type="Google" id="ProtNLM"/>
    </source>
</evidence>
<sequence>MVNRKTFTFLGCSLTFFIFGTMYCIGNIMPYIVSYIRLKDNSITIPSMTIIFYICMLTFAMSFPLSNLLQKRFRAKKCIYIGSALYITVVYIAAALQDRISVIIIYGVILGLAIGIAYPPALMIAISCYPERKGLIVGITEGIFSSGTFFFNFIATAIVNPKNKKPVEYTVNGKTEMFFEREIAENVPKMFLILASIYLVVFIIGILLIEDIDINTPQNNIPNNEDKTRNNDCQDSHNLDCMDHKDDGNISKAHTHFHSEIRSEVHSIHLEIQSDLNSDSRSDSHSDSHSDEEHDHINNNENGNRQKAQNKKTEYKRILTLIVNPTLNLTIFQVLKTVQFHQIFWGYLLSAMTGLVASASFKSIGIKLSYDDTFLTIVGSVGSIMNGAFRPLWGIFFDKTSFKIVYMVILFTQIVLCFTFPNVNNYKAAFLIWIVILMICSGGHSTILAPVSVRIYNREAESKVFSIFMLSVGISCLIVYFIQVNATEYLDPNIFFYIVGGLSCCSFISTIFFTEILKAPSN</sequence>
<feature type="transmembrane region" description="Helical" evidence="7">
    <location>
        <begin position="7"/>
        <end position="33"/>
    </location>
</feature>
<dbReference type="SUPFAM" id="SSF103473">
    <property type="entry name" value="MFS general substrate transporter"/>
    <property type="match status" value="1"/>
</dbReference>
<proteinExistence type="predicted"/>
<feature type="transmembrane region" description="Helical" evidence="7">
    <location>
        <begin position="494"/>
        <end position="517"/>
    </location>
</feature>
<dbReference type="InterPro" id="IPR011701">
    <property type="entry name" value="MFS"/>
</dbReference>
<dbReference type="InterPro" id="IPR036259">
    <property type="entry name" value="MFS_trans_sf"/>
</dbReference>
<organism evidence="8 9">
    <name type="scientific">Stentor coeruleus</name>
    <dbReference type="NCBI Taxonomy" id="5963"/>
    <lineage>
        <taxon>Eukaryota</taxon>
        <taxon>Sar</taxon>
        <taxon>Alveolata</taxon>
        <taxon>Ciliophora</taxon>
        <taxon>Postciliodesmatophora</taxon>
        <taxon>Heterotrichea</taxon>
        <taxon>Heterotrichida</taxon>
        <taxon>Stentoridae</taxon>
        <taxon>Stentor</taxon>
    </lineage>
</organism>
<feature type="transmembrane region" description="Helical" evidence="7">
    <location>
        <begin position="45"/>
        <end position="66"/>
    </location>
</feature>
<dbReference type="Proteomes" id="UP000187209">
    <property type="component" value="Unassembled WGS sequence"/>
</dbReference>
<evidence type="ECO:0000256" key="6">
    <source>
        <dbReference type="SAM" id="MobiDB-lite"/>
    </source>
</evidence>
<feature type="transmembrane region" description="Helical" evidence="7">
    <location>
        <begin position="429"/>
        <end position="452"/>
    </location>
</feature>
<feature type="region of interest" description="Disordered" evidence="6">
    <location>
        <begin position="276"/>
        <end position="310"/>
    </location>
</feature>
<evidence type="ECO:0000256" key="4">
    <source>
        <dbReference type="ARBA" id="ARBA00022989"/>
    </source>
</evidence>
<feature type="transmembrane region" description="Helical" evidence="7">
    <location>
        <begin position="373"/>
        <end position="392"/>
    </location>
</feature>
<feature type="transmembrane region" description="Helical" evidence="7">
    <location>
        <begin position="78"/>
        <end position="97"/>
    </location>
</feature>
<feature type="transmembrane region" description="Helical" evidence="7">
    <location>
        <begin position="190"/>
        <end position="209"/>
    </location>
</feature>
<dbReference type="EMBL" id="MPUH01000352">
    <property type="protein sequence ID" value="OMJ82141.1"/>
    <property type="molecule type" value="Genomic_DNA"/>
</dbReference>
<evidence type="ECO:0000256" key="7">
    <source>
        <dbReference type="SAM" id="Phobius"/>
    </source>
</evidence>
<evidence type="ECO:0000256" key="2">
    <source>
        <dbReference type="ARBA" id="ARBA00022448"/>
    </source>
</evidence>
<dbReference type="PANTHER" id="PTHR43385:SF1">
    <property type="entry name" value="RIBOFLAVIN TRANSPORTER RIBJ"/>
    <property type="match status" value="1"/>
</dbReference>
<dbReference type="GO" id="GO:0022857">
    <property type="term" value="F:transmembrane transporter activity"/>
    <property type="evidence" value="ECO:0007669"/>
    <property type="project" value="InterPro"/>
</dbReference>
<feature type="transmembrane region" description="Helical" evidence="7">
    <location>
        <begin position="103"/>
        <end position="128"/>
    </location>
</feature>
<comment type="caution">
    <text evidence="8">The sequence shown here is derived from an EMBL/GenBank/DDBJ whole genome shotgun (WGS) entry which is preliminary data.</text>
</comment>
<dbReference type="GO" id="GO:0016020">
    <property type="term" value="C:membrane"/>
    <property type="evidence" value="ECO:0007669"/>
    <property type="project" value="UniProtKB-SubCell"/>
</dbReference>
<accession>A0A1R2BZJ5</accession>
<dbReference type="PANTHER" id="PTHR43385">
    <property type="entry name" value="RIBOFLAVIN TRANSPORTER RIBJ"/>
    <property type="match status" value="1"/>
</dbReference>
<dbReference type="Gene3D" id="1.20.1250.20">
    <property type="entry name" value="MFS general substrate transporter like domains"/>
    <property type="match status" value="2"/>
</dbReference>
<evidence type="ECO:0000256" key="1">
    <source>
        <dbReference type="ARBA" id="ARBA00004141"/>
    </source>
</evidence>
<gene>
    <name evidence="8" type="ORF">SteCoe_17263</name>
</gene>
<dbReference type="InterPro" id="IPR052983">
    <property type="entry name" value="MFS_Riboflavin_Transporter"/>
</dbReference>